<dbReference type="Pfam" id="PF01951">
    <property type="entry name" value="Archease"/>
    <property type="match status" value="1"/>
</dbReference>
<comment type="caution">
    <text evidence="6">The sequence shown here is derived from an EMBL/GenBank/DDBJ whole genome shotgun (WGS) entry which is preliminary data.</text>
</comment>
<proteinExistence type="inferred from homology"/>
<dbReference type="EMBL" id="RXGA01000003">
    <property type="protein sequence ID" value="RWX73506.1"/>
    <property type="molecule type" value="Genomic_DNA"/>
</dbReference>
<evidence type="ECO:0000259" key="5">
    <source>
        <dbReference type="Pfam" id="PF01951"/>
    </source>
</evidence>
<dbReference type="InterPro" id="IPR023572">
    <property type="entry name" value="Archease_dom"/>
</dbReference>
<gene>
    <name evidence="6" type="ORF">Metus_1480</name>
</gene>
<dbReference type="PANTHER" id="PTHR12682">
    <property type="entry name" value="ARCHEASE"/>
    <property type="match status" value="1"/>
</dbReference>
<organism evidence="6 7">
    <name type="scientific">Methanosuratincola subterraneus</name>
    <dbReference type="NCBI Taxonomy" id="2593994"/>
    <lineage>
        <taxon>Archaea</taxon>
        <taxon>Thermoproteota</taxon>
        <taxon>Methanosuratincolia</taxon>
        <taxon>Candidatus Methanomethylicales</taxon>
        <taxon>Candidatus Methanomethylicaceae</taxon>
        <taxon>Candidatus Methanosuratincola (ex Vanwonterghem et al. 2016)</taxon>
    </lineage>
</organism>
<dbReference type="GO" id="GO:0008033">
    <property type="term" value="P:tRNA processing"/>
    <property type="evidence" value="ECO:0007669"/>
    <property type="project" value="UniProtKB-KW"/>
</dbReference>
<dbReference type="GO" id="GO:0046872">
    <property type="term" value="F:metal ion binding"/>
    <property type="evidence" value="ECO:0007669"/>
    <property type="project" value="UniProtKB-KW"/>
</dbReference>
<dbReference type="InterPro" id="IPR036820">
    <property type="entry name" value="Archease_dom_sf"/>
</dbReference>
<evidence type="ECO:0000256" key="3">
    <source>
        <dbReference type="ARBA" id="ARBA00022723"/>
    </source>
</evidence>
<keyword evidence="3" id="KW-0479">Metal-binding</keyword>
<dbReference type="AlphaFoldDB" id="A0A444L7D0"/>
<dbReference type="PANTHER" id="PTHR12682:SF11">
    <property type="entry name" value="PROTEIN ARCHEASE"/>
    <property type="match status" value="1"/>
</dbReference>
<evidence type="ECO:0000256" key="4">
    <source>
        <dbReference type="ARBA" id="ARBA00022837"/>
    </source>
</evidence>
<sequence length="150" mass="16968">MVVPLHIGVSDLYEYLDHISDVYVHVVSDSLEGLFADSAEATFEVMLNTKAVESRKSIPVEITAKDLGQLLYLWVDRLIYHFDADSFALHRADVRKVEAGESARLSASLCGEDYEPARHDQRTGVKAMTYSLMEIKREGGMWHAYFVLDI</sequence>
<feature type="domain" description="Archease" evidence="5">
    <location>
        <begin position="13"/>
        <end position="150"/>
    </location>
</feature>
<dbReference type="Proteomes" id="UP000288215">
    <property type="component" value="Unassembled WGS sequence"/>
</dbReference>
<evidence type="ECO:0000313" key="7">
    <source>
        <dbReference type="Proteomes" id="UP000288215"/>
    </source>
</evidence>
<dbReference type="Gene3D" id="3.55.10.10">
    <property type="entry name" value="Archease domain"/>
    <property type="match status" value="1"/>
</dbReference>
<accession>A0A444L7D0</accession>
<keyword evidence="4" id="KW-0106">Calcium</keyword>
<dbReference type="InterPro" id="IPR002804">
    <property type="entry name" value="Archease"/>
</dbReference>
<reference evidence="6 7" key="1">
    <citation type="submission" date="2018-12" db="EMBL/GenBank/DDBJ databases">
        <title>The complete genome of the methanogenic archaea of the candidate phylum Verstraetearchaeota, obtained from the metagenome of underground thermal water.</title>
        <authorList>
            <person name="Kadnikov V.V."/>
            <person name="Mardanov A.V."/>
            <person name="Beletsky A.V."/>
            <person name="Karnachuk O.V."/>
            <person name="Ravin N.V."/>
        </authorList>
    </citation>
    <scope>NUCLEOTIDE SEQUENCE [LARGE SCALE GENOMIC DNA]</scope>
    <source>
        <strain evidence="6">Ch88</strain>
    </source>
</reference>
<keyword evidence="2" id="KW-0819">tRNA processing</keyword>
<evidence type="ECO:0000256" key="2">
    <source>
        <dbReference type="ARBA" id="ARBA00022694"/>
    </source>
</evidence>
<evidence type="ECO:0000256" key="1">
    <source>
        <dbReference type="ARBA" id="ARBA00007963"/>
    </source>
</evidence>
<evidence type="ECO:0000313" key="6">
    <source>
        <dbReference type="EMBL" id="RWX73506.1"/>
    </source>
</evidence>
<comment type="similarity">
    <text evidence="1">Belongs to the archease family.</text>
</comment>
<protein>
    <recommendedName>
        <fullName evidence="5">Archease domain-containing protein</fullName>
    </recommendedName>
</protein>
<name>A0A444L7D0_METS7</name>
<dbReference type="SUPFAM" id="SSF69819">
    <property type="entry name" value="MTH1598-like"/>
    <property type="match status" value="1"/>
</dbReference>